<proteinExistence type="predicted"/>
<sequence>MSAAEALQRGDLGQALLELKAEIRAEPQNASLRIFLFQLLAVNGEWQKAMTQLQLCGQLDPAAELMVTAYTAAIQCERLREEIFAGKRTPLVLGEPEPWVAWMIQAQSMQSQGQSDVAEELRAKAFDAAPTTSGRLEFRASGKGSEEQRESAEFAWLADADLSLGPILECMLDGRYYWVPINHMESMRIEPPTDLRDMVWLPTQFTWVGGGQQLGFIPTRYQGSEASDDDAIRLARRTEWISDKNGFESGRGQRLLTTDQSEFGLLDLREIVFAVDDTQPASSGVDGDG</sequence>
<dbReference type="AlphaFoldDB" id="A0A5C6CEW7"/>
<dbReference type="Proteomes" id="UP000316304">
    <property type="component" value="Unassembled WGS sequence"/>
</dbReference>
<evidence type="ECO:0000313" key="2">
    <source>
        <dbReference type="Proteomes" id="UP000316304"/>
    </source>
</evidence>
<keyword evidence="2" id="KW-1185">Reference proteome</keyword>
<reference evidence="1 2" key="1">
    <citation type="submission" date="2019-02" db="EMBL/GenBank/DDBJ databases">
        <title>Deep-cultivation of Planctomycetes and their phenomic and genomic characterization uncovers novel biology.</title>
        <authorList>
            <person name="Wiegand S."/>
            <person name="Jogler M."/>
            <person name="Boedeker C."/>
            <person name="Pinto D."/>
            <person name="Vollmers J."/>
            <person name="Rivas-Marin E."/>
            <person name="Kohn T."/>
            <person name="Peeters S.H."/>
            <person name="Heuer A."/>
            <person name="Rast P."/>
            <person name="Oberbeckmann S."/>
            <person name="Bunk B."/>
            <person name="Jeske O."/>
            <person name="Meyerdierks A."/>
            <person name="Storesund J.E."/>
            <person name="Kallscheuer N."/>
            <person name="Luecker S."/>
            <person name="Lage O.M."/>
            <person name="Pohl T."/>
            <person name="Merkel B.J."/>
            <person name="Hornburger P."/>
            <person name="Mueller R.-W."/>
            <person name="Bruemmer F."/>
            <person name="Labrenz M."/>
            <person name="Spormann A.M."/>
            <person name="Op Den Camp H."/>
            <person name="Overmann J."/>
            <person name="Amann R."/>
            <person name="Jetten M.S.M."/>
            <person name="Mascher T."/>
            <person name="Medema M.H."/>
            <person name="Devos D.P."/>
            <person name="Kaster A.-K."/>
            <person name="Ovreas L."/>
            <person name="Rohde M."/>
            <person name="Galperin M.Y."/>
            <person name="Jogler C."/>
        </authorList>
    </citation>
    <scope>NUCLEOTIDE SEQUENCE [LARGE SCALE GENOMIC DNA]</scope>
    <source>
        <strain evidence="1 2">Pla52o</strain>
    </source>
</reference>
<dbReference type="InterPro" id="IPR009211">
    <property type="entry name" value="TagJ"/>
</dbReference>
<dbReference type="Pfam" id="PF07024">
    <property type="entry name" value="ImpE"/>
    <property type="match status" value="1"/>
</dbReference>
<dbReference type="SUPFAM" id="SSF144059">
    <property type="entry name" value="ImpE-like"/>
    <property type="match status" value="1"/>
</dbReference>
<dbReference type="Gene3D" id="1.25.40.10">
    <property type="entry name" value="Tetratricopeptide repeat domain"/>
    <property type="match status" value="1"/>
</dbReference>
<accession>A0A5C6CEW7</accession>
<dbReference type="PIRSF" id="PIRSF029288">
    <property type="entry name" value="SciE_ImpE"/>
    <property type="match status" value="1"/>
</dbReference>
<protein>
    <submittedName>
        <fullName evidence="1">ImpE protein</fullName>
    </submittedName>
</protein>
<comment type="caution">
    <text evidence="1">The sequence shown here is derived from an EMBL/GenBank/DDBJ whole genome shotgun (WGS) entry which is preliminary data.</text>
</comment>
<dbReference type="InterPro" id="IPR011990">
    <property type="entry name" value="TPR-like_helical_dom_sf"/>
</dbReference>
<gene>
    <name evidence="1" type="ORF">Pla52o_29690</name>
</gene>
<organism evidence="1 2">
    <name type="scientific">Novipirellula galeiformis</name>
    <dbReference type="NCBI Taxonomy" id="2528004"/>
    <lineage>
        <taxon>Bacteria</taxon>
        <taxon>Pseudomonadati</taxon>
        <taxon>Planctomycetota</taxon>
        <taxon>Planctomycetia</taxon>
        <taxon>Pirellulales</taxon>
        <taxon>Pirellulaceae</taxon>
        <taxon>Novipirellula</taxon>
    </lineage>
</organism>
<evidence type="ECO:0000313" key="1">
    <source>
        <dbReference type="EMBL" id="TWU23433.1"/>
    </source>
</evidence>
<name>A0A5C6CEW7_9BACT</name>
<dbReference type="RefSeq" id="WP_146595140.1">
    <property type="nucleotide sequence ID" value="NZ_SJPT01000004.1"/>
</dbReference>
<dbReference type="OrthoDB" id="5416084at2"/>
<dbReference type="EMBL" id="SJPT01000004">
    <property type="protein sequence ID" value="TWU23433.1"/>
    <property type="molecule type" value="Genomic_DNA"/>
</dbReference>